<organism evidence="2 3">
    <name type="scientific">Methylorubrum extorquens</name>
    <name type="common">Methylobacterium dichloromethanicum</name>
    <name type="synonym">Methylobacterium extorquens</name>
    <dbReference type="NCBI Taxonomy" id="408"/>
    <lineage>
        <taxon>Bacteria</taxon>
        <taxon>Pseudomonadati</taxon>
        <taxon>Pseudomonadota</taxon>
        <taxon>Alphaproteobacteria</taxon>
        <taxon>Hyphomicrobiales</taxon>
        <taxon>Methylobacteriaceae</taxon>
        <taxon>Methylorubrum</taxon>
    </lineage>
</organism>
<feature type="domain" description="DUF6998" evidence="1">
    <location>
        <begin position="13"/>
        <end position="142"/>
    </location>
</feature>
<proteinExistence type="predicted"/>
<dbReference type="Pfam" id="PF22522">
    <property type="entry name" value="DUF6998"/>
    <property type="match status" value="1"/>
</dbReference>
<dbReference type="Proteomes" id="UP000180215">
    <property type="component" value="Unassembled WGS sequence"/>
</dbReference>
<comment type="caution">
    <text evidence="2">The sequence shown here is derived from an EMBL/GenBank/DDBJ whole genome shotgun (WGS) entry which is preliminary data.</text>
</comment>
<dbReference type="InterPro" id="IPR054267">
    <property type="entry name" value="DUF6998"/>
</dbReference>
<protein>
    <recommendedName>
        <fullName evidence="1">DUF6998 domain-containing protein</fullName>
    </recommendedName>
</protein>
<sequence length="147" mass="15319">MNVRIPLQPAVARIYDAVAELSACYPGRSFTPDGHLVGSIGEVVAAEALGLTLYRQSSPGHDAVDSTGREVQIKMTGGNGVALYATCAGLVVLKVVSPTEAEIVFDGDGARAWDQAGKMGKNGQRQISLSRLRRIAAAAAPQEVEAA</sequence>
<evidence type="ECO:0000313" key="3">
    <source>
        <dbReference type="Proteomes" id="UP000180215"/>
    </source>
</evidence>
<gene>
    <name evidence="2" type="ORF">BK022_00210</name>
</gene>
<dbReference type="AlphaFoldDB" id="A0A1S1PAL8"/>
<evidence type="ECO:0000313" key="2">
    <source>
        <dbReference type="EMBL" id="OHV18351.1"/>
    </source>
</evidence>
<accession>A0A1S1PAL8</accession>
<dbReference type="EMBL" id="MNAO01000001">
    <property type="protein sequence ID" value="OHV18351.1"/>
    <property type="molecule type" value="Genomic_DNA"/>
</dbReference>
<evidence type="ECO:0000259" key="1">
    <source>
        <dbReference type="Pfam" id="PF22522"/>
    </source>
</evidence>
<name>A0A1S1PAL8_METEX</name>
<reference evidence="2 3" key="1">
    <citation type="submission" date="2016-10" db="EMBL/GenBank/DDBJ databases">
        <title>Draft genome sequence of Methylobacterium extorquens CP3, a seed endophyte of Crotalaria pumila with plant growth-promoting and metal tolerance properties.</title>
        <authorList>
            <person name="Sanchez-Lopez A.S."/>
            <person name="Van Hamme J.D."/>
            <person name="Thijs S."/>
            <person name="Mcammond B.M."/>
            <person name="Stevens V."/>
            <person name="Gonzalez-Chavez M.D.C."/>
            <person name="Vangronsveld J."/>
        </authorList>
    </citation>
    <scope>NUCLEOTIDE SEQUENCE [LARGE SCALE GENOMIC DNA]</scope>
    <source>
        <strain evidence="2 3">CP3</strain>
    </source>
</reference>